<organism evidence="2">
    <name type="scientific">Kwoniella dejecticola CBS 10117</name>
    <dbReference type="NCBI Taxonomy" id="1296121"/>
    <lineage>
        <taxon>Eukaryota</taxon>
        <taxon>Fungi</taxon>
        <taxon>Dikarya</taxon>
        <taxon>Basidiomycota</taxon>
        <taxon>Agaricomycotina</taxon>
        <taxon>Tremellomycetes</taxon>
        <taxon>Tremellales</taxon>
        <taxon>Cryptococcaceae</taxon>
        <taxon>Kwoniella</taxon>
    </lineage>
</organism>
<sequence>MSRTPPIYDHADDENHGSNPRGTIADTAAAMMTRNLFRSRNRVTDEEADDMTIAIPLEEPGSSLELRQGRQTVMPSIYVPALYGDQVQSHIRSGDSTGLRAAIEEQEEGVIEAIRSLNLDSHPQSGDPLSATDRDLIARHTSDEESHIGLAIDELEESDTPTRTSIDNFGEPHDDRDRVGEDWHSIIPGDYKPSYHGSYSDLPPICLCLHTQAHTRNITIRNPSMNSDGVFASQAEARTYPDDKIGQAGPSSTQSLGGYTDNFQPTTTEGTTNTATAIPEVDDDDEDEDRNNADLKGMDGCYP</sequence>
<proteinExistence type="predicted"/>
<dbReference type="VEuPathDB" id="FungiDB:I303_02446"/>
<dbReference type="AlphaFoldDB" id="A0A1A6A8Q4"/>
<gene>
    <name evidence="2" type="ORF">I303_02446</name>
    <name evidence="3" type="ORF">I303_102431</name>
</gene>
<name>A0A1A6A8Q4_9TREE</name>
<dbReference type="GeneID" id="28966145"/>
<evidence type="ECO:0000313" key="4">
    <source>
        <dbReference type="Proteomes" id="UP000078595"/>
    </source>
</evidence>
<feature type="region of interest" description="Disordered" evidence="1">
    <location>
        <begin position="1"/>
        <end position="21"/>
    </location>
</feature>
<dbReference type="EMBL" id="KI894029">
    <property type="protein sequence ID" value="OBR86439.1"/>
    <property type="molecule type" value="Genomic_DNA"/>
</dbReference>
<feature type="compositionally biased region" description="Low complexity" evidence="1">
    <location>
        <begin position="266"/>
        <end position="276"/>
    </location>
</feature>
<keyword evidence="4" id="KW-1185">Reference proteome</keyword>
<feature type="region of interest" description="Disordered" evidence="1">
    <location>
        <begin position="158"/>
        <end position="179"/>
    </location>
</feature>
<feature type="compositionally biased region" description="Acidic residues" evidence="1">
    <location>
        <begin position="280"/>
        <end position="289"/>
    </location>
</feature>
<evidence type="ECO:0000313" key="3">
    <source>
        <dbReference type="EMBL" id="WWC59869.1"/>
    </source>
</evidence>
<feature type="region of interest" description="Disordered" evidence="1">
    <location>
        <begin position="244"/>
        <end position="303"/>
    </location>
</feature>
<evidence type="ECO:0000256" key="1">
    <source>
        <dbReference type="SAM" id="MobiDB-lite"/>
    </source>
</evidence>
<accession>A0A1A6A8Q4</accession>
<reference evidence="2" key="1">
    <citation type="submission" date="2013-07" db="EMBL/GenBank/DDBJ databases">
        <title>The Genome Sequence of Cryptococcus dejecticola CBS10117.</title>
        <authorList>
            <consortium name="The Broad Institute Genome Sequencing Platform"/>
            <person name="Cuomo C."/>
            <person name="Litvintseva A."/>
            <person name="Chen Y."/>
            <person name="Heitman J."/>
            <person name="Sun S."/>
            <person name="Springer D."/>
            <person name="Dromer F."/>
            <person name="Young S.K."/>
            <person name="Zeng Q."/>
            <person name="Gargeya S."/>
            <person name="Fitzgerald M."/>
            <person name="Abouelleil A."/>
            <person name="Alvarado L."/>
            <person name="Berlin A.M."/>
            <person name="Chapman S.B."/>
            <person name="Dewar J."/>
            <person name="Goldberg J."/>
            <person name="Griggs A."/>
            <person name="Gujja S."/>
            <person name="Hansen M."/>
            <person name="Howarth C."/>
            <person name="Imamovic A."/>
            <person name="Larimer J."/>
            <person name="McCowan C."/>
            <person name="Murphy C."/>
            <person name="Pearson M."/>
            <person name="Priest M."/>
            <person name="Roberts A."/>
            <person name="Saif S."/>
            <person name="Shea T."/>
            <person name="Sykes S."/>
            <person name="Wortman J."/>
            <person name="Nusbaum C."/>
            <person name="Birren B."/>
        </authorList>
    </citation>
    <scope>NUCLEOTIDE SEQUENCE [LARGE SCALE GENOMIC DNA]</scope>
    <source>
        <strain evidence="2">CBS 10117</strain>
    </source>
</reference>
<dbReference type="Proteomes" id="UP000078595">
    <property type="component" value="Chromosome 3"/>
</dbReference>
<feature type="compositionally biased region" description="Polar residues" evidence="1">
    <location>
        <begin position="249"/>
        <end position="265"/>
    </location>
</feature>
<protein>
    <submittedName>
        <fullName evidence="2">Uncharacterized protein</fullName>
    </submittedName>
</protein>
<feature type="compositionally biased region" description="Basic and acidic residues" evidence="1">
    <location>
        <begin position="170"/>
        <end position="179"/>
    </location>
</feature>
<dbReference type="EMBL" id="CP144532">
    <property type="protein sequence ID" value="WWC59869.1"/>
    <property type="molecule type" value="Genomic_DNA"/>
</dbReference>
<dbReference type="RefSeq" id="XP_018264281.1">
    <property type="nucleotide sequence ID" value="XM_018405787.1"/>
</dbReference>
<reference evidence="3" key="3">
    <citation type="submission" date="2024-02" db="EMBL/GenBank/DDBJ databases">
        <title>Comparative genomics of Cryptococcus and Kwoniella reveals pathogenesis evolution and contrasting modes of karyotype evolution via chromosome fusion or intercentromeric recombination.</title>
        <authorList>
            <person name="Coelho M.A."/>
            <person name="David-Palma M."/>
            <person name="Shea T."/>
            <person name="Bowers K."/>
            <person name="McGinley-Smith S."/>
            <person name="Mohammad A.W."/>
            <person name="Gnirke A."/>
            <person name="Yurkov A.M."/>
            <person name="Nowrousian M."/>
            <person name="Sun S."/>
            <person name="Cuomo C.A."/>
            <person name="Heitman J."/>
        </authorList>
    </citation>
    <scope>NUCLEOTIDE SEQUENCE</scope>
    <source>
        <strain evidence="3">CBS 10117</strain>
    </source>
</reference>
<reference evidence="3" key="2">
    <citation type="submission" date="2013-07" db="EMBL/GenBank/DDBJ databases">
        <authorList>
            <consortium name="The Broad Institute Genome Sequencing Platform"/>
            <person name="Cuomo C."/>
            <person name="Litvintseva A."/>
            <person name="Chen Y."/>
            <person name="Heitman J."/>
            <person name="Sun S."/>
            <person name="Springer D."/>
            <person name="Dromer F."/>
            <person name="Young S.K."/>
            <person name="Zeng Q."/>
            <person name="Gargeya S."/>
            <person name="Fitzgerald M."/>
            <person name="Abouelleil A."/>
            <person name="Alvarado L."/>
            <person name="Berlin A.M."/>
            <person name="Chapman S.B."/>
            <person name="Dewar J."/>
            <person name="Goldberg J."/>
            <person name="Griggs A."/>
            <person name="Gujja S."/>
            <person name="Hansen M."/>
            <person name="Howarth C."/>
            <person name="Imamovic A."/>
            <person name="Larimer J."/>
            <person name="McCowan C."/>
            <person name="Murphy C."/>
            <person name="Pearson M."/>
            <person name="Priest M."/>
            <person name="Roberts A."/>
            <person name="Saif S."/>
            <person name="Shea T."/>
            <person name="Sykes S."/>
            <person name="Wortman J."/>
            <person name="Nusbaum C."/>
            <person name="Birren B."/>
        </authorList>
    </citation>
    <scope>NUCLEOTIDE SEQUENCE</scope>
    <source>
        <strain evidence="3">CBS 10117</strain>
    </source>
</reference>
<dbReference type="KEGG" id="kdj:28966145"/>
<evidence type="ECO:0000313" key="2">
    <source>
        <dbReference type="EMBL" id="OBR86439.1"/>
    </source>
</evidence>